<evidence type="ECO:0000256" key="2">
    <source>
        <dbReference type="ARBA" id="ARBA00022598"/>
    </source>
</evidence>
<comment type="caution">
    <text evidence="3">The sequence shown here is derived from an EMBL/GenBank/DDBJ whole genome shotgun (WGS) entry which is preliminary data.</text>
</comment>
<comment type="similarity">
    <text evidence="1">Belongs to the ATP-dependent AMP-binding enzyme family.</text>
</comment>
<gene>
    <name evidence="3" type="ORF">Z043_100437</name>
</gene>
<evidence type="ECO:0000313" key="3">
    <source>
        <dbReference type="EMBL" id="KPP79941.1"/>
    </source>
</evidence>
<dbReference type="GO" id="GO:0004467">
    <property type="term" value="F:long-chain fatty acid-CoA ligase activity"/>
    <property type="evidence" value="ECO:0007669"/>
    <property type="project" value="TreeGrafter"/>
</dbReference>
<evidence type="ECO:0008006" key="5">
    <source>
        <dbReference type="Google" id="ProtNLM"/>
    </source>
</evidence>
<dbReference type="PANTHER" id="PTHR43107:SF4">
    <property type="entry name" value="LONG-CHAIN FATTY ACID TRANSPORT PROTEIN 2"/>
    <property type="match status" value="1"/>
</dbReference>
<evidence type="ECO:0000313" key="4">
    <source>
        <dbReference type="Proteomes" id="UP000034805"/>
    </source>
</evidence>
<proteinExistence type="inferred from homology"/>
<dbReference type="AlphaFoldDB" id="A0A0P7VTP3"/>
<reference evidence="3 4" key="1">
    <citation type="submission" date="2015-08" db="EMBL/GenBank/DDBJ databases">
        <title>The genome of the Asian arowana (Scleropages formosus).</title>
        <authorList>
            <person name="Tan M.H."/>
            <person name="Gan H.M."/>
            <person name="Croft L.J."/>
            <person name="Austin C.M."/>
        </authorList>
    </citation>
    <scope>NUCLEOTIDE SEQUENCE [LARGE SCALE GENOMIC DNA]</scope>
    <source>
        <strain evidence="3">Aro1</strain>
    </source>
</reference>
<dbReference type="GO" id="GO:0005886">
    <property type="term" value="C:plasma membrane"/>
    <property type="evidence" value="ECO:0007669"/>
    <property type="project" value="TreeGrafter"/>
</dbReference>
<feature type="non-terminal residue" evidence="3">
    <location>
        <position position="1"/>
    </location>
</feature>
<dbReference type="GO" id="GO:0005324">
    <property type="term" value="F:long-chain fatty acid transmembrane transporter activity"/>
    <property type="evidence" value="ECO:0007669"/>
    <property type="project" value="TreeGrafter"/>
</dbReference>
<dbReference type="GO" id="GO:0044539">
    <property type="term" value="P:long-chain fatty acid import into cell"/>
    <property type="evidence" value="ECO:0007669"/>
    <property type="project" value="TreeGrafter"/>
</dbReference>
<dbReference type="EMBL" id="JARO02000094">
    <property type="protein sequence ID" value="KPP79941.1"/>
    <property type="molecule type" value="Genomic_DNA"/>
</dbReference>
<name>A0A0P7VTP3_SCLFO</name>
<dbReference type="Proteomes" id="UP000034805">
    <property type="component" value="Unassembled WGS sequence"/>
</dbReference>
<protein>
    <recommendedName>
        <fullName evidence="5">AMP-binding enzyme C-terminal domain-containing protein</fullName>
    </recommendedName>
</protein>
<dbReference type="SUPFAM" id="SSF56801">
    <property type="entry name" value="Acetyl-CoA synthetase-like"/>
    <property type="match status" value="1"/>
</dbReference>
<keyword evidence="2" id="KW-0436">Ligase</keyword>
<accession>A0A0P7VTP3</accession>
<dbReference type="GO" id="GO:0005789">
    <property type="term" value="C:endoplasmic reticulum membrane"/>
    <property type="evidence" value="ECO:0007669"/>
    <property type="project" value="TreeGrafter"/>
</dbReference>
<sequence>NDGRTGMAAIVLKKGHEFDSVDTYKIVTSYLPSYARPRFLRIQNSFAVTETYKQIKIKLVEEGFDPSVIRDLLYFLDNNKKNYSPLGEDIYNSIRHGIIRL</sequence>
<dbReference type="PANTHER" id="PTHR43107">
    <property type="entry name" value="LONG-CHAIN FATTY ACID TRANSPORT PROTEIN"/>
    <property type="match status" value="1"/>
</dbReference>
<organism evidence="3 4">
    <name type="scientific">Scleropages formosus</name>
    <name type="common">Asian bonytongue</name>
    <name type="synonym">Osteoglossum formosum</name>
    <dbReference type="NCBI Taxonomy" id="113540"/>
    <lineage>
        <taxon>Eukaryota</taxon>
        <taxon>Metazoa</taxon>
        <taxon>Chordata</taxon>
        <taxon>Craniata</taxon>
        <taxon>Vertebrata</taxon>
        <taxon>Euteleostomi</taxon>
        <taxon>Actinopterygii</taxon>
        <taxon>Neopterygii</taxon>
        <taxon>Teleostei</taxon>
        <taxon>Osteoglossocephala</taxon>
        <taxon>Osteoglossomorpha</taxon>
        <taxon>Osteoglossiformes</taxon>
        <taxon>Osteoglossidae</taxon>
        <taxon>Scleropages</taxon>
    </lineage>
</organism>
<evidence type="ECO:0000256" key="1">
    <source>
        <dbReference type="ARBA" id="ARBA00006432"/>
    </source>
</evidence>